<gene>
    <name evidence="1" type="ORF">LPU83_pLPU83c_0593</name>
</gene>
<geneLocation type="plasmid" evidence="1 2">
    <name>pLPU83c</name>
</geneLocation>
<reference evidence="1" key="1">
    <citation type="submission" date="2013-11" db="EMBL/GenBank/DDBJ databases">
        <title>Draft genome sequence of the broad-host-range Rhizobium sp. LPU83 strain, a member of the low-genetic diversity Oregon-like Rhizobium sp. group.</title>
        <authorList>
            <person name="Wibberg D."/>
            <person name="Puehler A."/>
            <person name="Schlueter A."/>
        </authorList>
    </citation>
    <scope>NUCLEOTIDE SEQUENCE [LARGE SCALE GENOMIC DNA]</scope>
    <source>
        <strain evidence="1">LPU83</strain>
        <plasmid evidence="1">pLPU83c</plasmid>
    </source>
</reference>
<dbReference type="Gene3D" id="3.20.20.70">
    <property type="entry name" value="Aldolase class I"/>
    <property type="match status" value="1"/>
</dbReference>
<name>W6RLN8_9HYPH</name>
<dbReference type="KEGG" id="rhl:LPU83_pLPU83c_0593"/>
<dbReference type="AlphaFoldDB" id="W6RLN8"/>
<protein>
    <submittedName>
        <fullName evidence="1">NADH:flavin oxidoreductase/NADH oxidase</fullName>
        <ecNumber evidence="1">1.-.-.-</ecNumber>
    </submittedName>
</protein>
<dbReference type="EC" id="1.-.-.-" evidence="1"/>
<keyword evidence="1" id="KW-0614">Plasmid</keyword>
<dbReference type="EMBL" id="HG916854">
    <property type="protein sequence ID" value="CDM61155.1"/>
    <property type="molecule type" value="Genomic_DNA"/>
</dbReference>
<evidence type="ECO:0000313" key="2">
    <source>
        <dbReference type="Proteomes" id="UP000019443"/>
    </source>
</evidence>
<dbReference type="InterPro" id="IPR013785">
    <property type="entry name" value="Aldolase_TIM"/>
</dbReference>
<dbReference type="PATRIC" id="fig|348824.6.peg.5346"/>
<proteinExistence type="predicted"/>
<keyword evidence="1" id="KW-0560">Oxidoreductase</keyword>
<organism evidence="1 2">
    <name type="scientific">Rhizobium favelukesii</name>
    <dbReference type="NCBI Taxonomy" id="348824"/>
    <lineage>
        <taxon>Bacteria</taxon>
        <taxon>Pseudomonadati</taxon>
        <taxon>Pseudomonadota</taxon>
        <taxon>Alphaproteobacteria</taxon>
        <taxon>Hyphomicrobiales</taxon>
        <taxon>Rhizobiaceae</taxon>
        <taxon>Rhizobium/Agrobacterium group</taxon>
        <taxon>Rhizobium</taxon>
    </lineage>
</organism>
<evidence type="ECO:0000313" key="1">
    <source>
        <dbReference type="EMBL" id="CDM61155.1"/>
    </source>
</evidence>
<accession>W6RLN8</accession>
<keyword evidence="2" id="KW-1185">Reference proteome</keyword>
<dbReference type="HOGENOM" id="CLU_3121969_0_0_5"/>
<dbReference type="GO" id="GO:0016491">
    <property type="term" value="F:oxidoreductase activity"/>
    <property type="evidence" value="ECO:0007669"/>
    <property type="project" value="UniProtKB-KW"/>
</dbReference>
<sequence length="50" mass="5286">MVLANPDFVDRLKVCAPMNEADRSTYFGGTANGFTDYPSLGDAAADTEAV</sequence>
<dbReference type="Proteomes" id="UP000019443">
    <property type="component" value="Plasmid pLPU83c"/>
</dbReference>
<dbReference type="RefSeq" id="WP_208245421.1">
    <property type="nucleotide sequence ID" value="NZ_ATTO01000110.1"/>
</dbReference>